<keyword evidence="1" id="KW-0472">Membrane</keyword>
<dbReference type="RefSeq" id="YP_008125432.1">
    <property type="nucleotide sequence ID" value="NC_021529.2"/>
</dbReference>
<keyword evidence="1" id="KW-0812">Transmembrane</keyword>
<accession>R9TGQ4</accession>
<dbReference type="KEGG" id="vg:15926737"/>
<feature type="transmembrane region" description="Helical" evidence="1">
    <location>
        <begin position="37"/>
        <end position="56"/>
    </location>
</feature>
<dbReference type="GeneID" id="15926737"/>
<keyword evidence="1" id="KW-1133">Transmembrane helix</keyword>
<name>R9TGQ4_9CAUD</name>
<organism evidence="2 3">
    <name type="scientific">Vibrio phage nt-1</name>
    <dbReference type="NCBI Taxonomy" id="115992"/>
    <lineage>
        <taxon>Viruses</taxon>
        <taxon>Duplodnaviria</taxon>
        <taxon>Heunggongvirae</taxon>
        <taxon>Uroviricota</taxon>
        <taxon>Caudoviricetes</taxon>
        <taxon>Pantevenvirales</taxon>
        <taxon>Straboviridae</taxon>
        <taxon>Mylasvirus</taxon>
        <taxon>Mylasvirus persius</taxon>
    </lineage>
</organism>
<reference evidence="2 3" key="1">
    <citation type="journal article" date="2014" name="Genome Biol. Evol.">
        <title>Composite Conserved Promoter-Terminator Motifs (PeSLs) that Mediate Modular Shuffling in the Diverse T4-Like Myoviruses.</title>
        <authorList>
            <person name="Comeau A.M."/>
            <person name="Arbiol C."/>
            <person name="Krisch H.M."/>
        </authorList>
    </citation>
    <scope>NUCLEOTIDE SEQUENCE [LARGE SCALE GENOMIC DNA]</scope>
</reference>
<keyword evidence="3" id="KW-1185">Reference proteome</keyword>
<evidence type="ECO:0000313" key="2">
    <source>
        <dbReference type="EMBL" id="AGN30283.1"/>
    </source>
</evidence>
<feature type="transmembrane region" description="Helical" evidence="1">
    <location>
        <begin position="12"/>
        <end position="30"/>
    </location>
</feature>
<proteinExistence type="predicted"/>
<sequence>MDTIFYLMNDNPLMFILAIFAMTVICFYSIANRNQLLLFLCGIFFGFIMPFVFLYTPS</sequence>
<evidence type="ECO:0000256" key="1">
    <source>
        <dbReference type="SAM" id="Phobius"/>
    </source>
</evidence>
<gene>
    <name evidence="2" type="ORF">VPFG_00284</name>
</gene>
<dbReference type="EMBL" id="HQ317393">
    <property type="protein sequence ID" value="AGN30283.1"/>
    <property type="molecule type" value="Genomic_DNA"/>
</dbReference>
<protein>
    <submittedName>
        <fullName evidence="2">Uncharacterized protein</fullName>
    </submittedName>
</protein>
<dbReference type="Proteomes" id="UP000201461">
    <property type="component" value="Segment"/>
</dbReference>
<evidence type="ECO:0000313" key="3">
    <source>
        <dbReference type="Proteomes" id="UP000201461"/>
    </source>
</evidence>